<protein>
    <recommendedName>
        <fullName evidence="3">Fe2OG dioxygenase domain-containing protein</fullName>
    </recommendedName>
</protein>
<reference evidence="1 2" key="1">
    <citation type="submission" date="2024-02" db="EMBL/GenBank/DDBJ databases">
        <authorList>
            <person name="Chen Y."/>
            <person name="Shah S."/>
            <person name="Dougan E. K."/>
            <person name="Thang M."/>
            <person name="Chan C."/>
        </authorList>
    </citation>
    <scope>NUCLEOTIDE SEQUENCE [LARGE SCALE GENOMIC DNA]</scope>
</reference>
<accession>A0ABP0LE01</accession>
<evidence type="ECO:0008006" key="3">
    <source>
        <dbReference type="Google" id="ProtNLM"/>
    </source>
</evidence>
<evidence type="ECO:0000313" key="2">
    <source>
        <dbReference type="Proteomes" id="UP001642464"/>
    </source>
</evidence>
<name>A0ABP0LE01_9DINO</name>
<organism evidence="1 2">
    <name type="scientific">Durusdinium trenchii</name>
    <dbReference type="NCBI Taxonomy" id="1381693"/>
    <lineage>
        <taxon>Eukaryota</taxon>
        <taxon>Sar</taxon>
        <taxon>Alveolata</taxon>
        <taxon>Dinophyceae</taxon>
        <taxon>Suessiales</taxon>
        <taxon>Symbiodiniaceae</taxon>
        <taxon>Durusdinium</taxon>
    </lineage>
</organism>
<dbReference type="Proteomes" id="UP001642464">
    <property type="component" value="Unassembled WGS sequence"/>
</dbReference>
<gene>
    <name evidence="1" type="ORF">SCF082_LOCUS21706</name>
</gene>
<comment type="caution">
    <text evidence="1">The sequence shown here is derived from an EMBL/GenBank/DDBJ whole genome shotgun (WGS) entry which is preliminary data.</text>
</comment>
<dbReference type="EMBL" id="CAXAMM010015458">
    <property type="protein sequence ID" value="CAK9036369.1"/>
    <property type="molecule type" value="Genomic_DNA"/>
</dbReference>
<proteinExistence type="predicted"/>
<evidence type="ECO:0000313" key="1">
    <source>
        <dbReference type="EMBL" id="CAK9036369.1"/>
    </source>
</evidence>
<sequence length="222" mass="25269">WSLPSVDEIAFSNRPVVRQIALEKCEGDYIAEGETMRESFPELVWSQSGKPTKVCLGPRGQREDWDRFKSVCPSIVEAVEQLLHSFSDQKVEVTFGDVLDYGPGHLLGWHQDSMDLTRHLFTVVLTLASEGSGRCEWRKIAEDGQELQEVVSSTMPALGNLAIHGLTCNNELAHRVFWDEGRRLALVLFCRSPEIEALLKGKGAQSRLSMRYWWRKEHEKVK</sequence>
<keyword evidence="2" id="KW-1185">Reference proteome</keyword>
<feature type="non-terminal residue" evidence="1">
    <location>
        <position position="1"/>
    </location>
</feature>